<dbReference type="Gene3D" id="3.40.50.150">
    <property type="entry name" value="Vaccinia Virus protein VP39"/>
    <property type="match status" value="1"/>
</dbReference>
<dbReference type="Proteomes" id="UP000595897">
    <property type="component" value="Chromosome"/>
</dbReference>
<dbReference type="SUPFAM" id="SSF48371">
    <property type="entry name" value="ARM repeat"/>
    <property type="match status" value="1"/>
</dbReference>
<reference evidence="2 3" key="1">
    <citation type="submission" date="2020-11" db="EMBL/GenBank/DDBJ databases">
        <title>Draft genome sequencing of a Lachnospiraceae strain isolated from anoxic soil subjected to BSD treatment.</title>
        <authorList>
            <person name="Uek A."/>
            <person name="Tonouchi A."/>
        </authorList>
    </citation>
    <scope>NUCLEOTIDE SEQUENCE [LARGE SCALE GENOMIC DNA]</scope>
    <source>
        <strain evidence="2 3">TB5</strain>
    </source>
</reference>
<keyword evidence="3" id="KW-1185">Reference proteome</keyword>
<evidence type="ECO:0000259" key="1">
    <source>
        <dbReference type="Pfam" id="PF01170"/>
    </source>
</evidence>
<dbReference type="InterPro" id="IPR000241">
    <property type="entry name" value="RlmKL-like_Mtase"/>
</dbReference>
<dbReference type="InterPro" id="IPR011989">
    <property type="entry name" value="ARM-like"/>
</dbReference>
<dbReference type="Gene3D" id="1.25.10.10">
    <property type="entry name" value="Leucine-rich Repeat Variant"/>
    <property type="match status" value="1"/>
</dbReference>
<feature type="domain" description="Ribosomal RNA large subunit methyltransferase K/L-like methyltransferase" evidence="1">
    <location>
        <begin position="334"/>
        <end position="470"/>
    </location>
</feature>
<organism evidence="2 3">
    <name type="scientific">Anaeromicropila herbilytica</name>
    <dbReference type="NCBI Taxonomy" id="2785025"/>
    <lineage>
        <taxon>Bacteria</taxon>
        <taxon>Bacillati</taxon>
        <taxon>Bacillota</taxon>
        <taxon>Clostridia</taxon>
        <taxon>Lachnospirales</taxon>
        <taxon>Lachnospiraceae</taxon>
        <taxon>Anaeromicropila</taxon>
    </lineage>
</organism>
<dbReference type="GO" id="GO:0016423">
    <property type="term" value="F:tRNA (guanine) methyltransferase activity"/>
    <property type="evidence" value="ECO:0007669"/>
    <property type="project" value="TreeGrafter"/>
</dbReference>
<dbReference type="PANTHER" id="PTHR14911">
    <property type="entry name" value="THUMP DOMAIN-CONTAINING"/>
    <property type="match status" value="1"/>
</dbReference>
<accession>A0A7R7EKY6</accession>
<dbReference type="SUPFAM" id="SSF53335">
    <property type="entry name" value="S-adenosyl-L-methionine-dependent methyltransferases"/>
    <property type="match status" value="1"/>
</dbReference>
<dbReference type="GO" id="GO:0030488">
    <property type="term" value="P:tRNA methylation"/>
    <property type="evidence" value="ECO:0007669"/>
    <property type="project" value="TreeGrafter"/>
</dbReference>
<dbReference type="InterPro" id="IPR016024">
    <property type="entry name" value="ARM-type_fold"/>
</dbReference>
<dbReference type="EMBL" id="AP024169">
    <property type="protein sequence ID" value="BCN30496.1"/>
    <property type="molecule type" value="Genomic_DNA"/>
</dbReference>
<proteinExistence type="predicted"/>
<protein>
    <recommendedName>
        <fullName evidence="1">Ribosomal RNA large subunit methyltransferase K/L-like methyltransferase domain-containing protein</fullName>
    </recommendedName>
</protein>
<evidence type="ECO:0000313" key="3">
    <source>
        <dbReference type="Proteomes" id="UP000595897"/>
    </source>
</evidence>
<dbReference type="PANTHER" id="PTHR14911:SF13">
    <property type="entry name" value="TRNA (GUANINE(6)-N2)-METHYLTRANSFERASE THUMP3"/>
    <property type="match status" value="1"/>
</dbReference>
<sequence length="494" mass="57823">MIRELFDKIINREDTRKNLIELKQLLKEENNKRAFLYYAGSELHLLCDLLKEEDAKIRKNAALIMGEIGQDSFLELLMDAYESEEQLFVKSSYLTAISKLDFKKYNTKLKTYLNDLTNKEWPLESRKHVDEEIRILTSMMLELEKPKFHKFVGYDKTMDVVLLTNRNHKDITLKQLEEVNKKEFNAGVIVRSTDLNKILKIRTFTEMLFLIKGMNSLNDKPTSIAETISKSNLLTFLKQVHEGDSPFYFRIELKSKMELDKKSAFTKKIASELERLTKRELINSTSNYEIEIRLIANKDGGYNTLLKLFTLKDTRFSYRKNSIANSIHPVNAALCANLAKAYLEEEAQVLDPFCGVGTMLIERNKLAPANPMYGIDIYGDAIDMARENASLDKTIINYINRDFFDFKHEYLFDEIITNMPNAKGRKDDDDIKKLYHSFFNKIPEILKENGIILLHVKDESMVQKELKNCRFKLEKKWELSKKEETYFYVIRYIG</sequence>
<dbReference type="Pfam" id="PF01170">
    <property type="entry name" value="UPF0020"/>
    <property type="match status" value="1"/>
</dbReference>
<dbReference type="AlphaFoldDB" id="A0A7R7EKY6"/>
<gene>
    <name evidence="2" type="ORF">bsdtb5_17910</name>
</gene>
<name>A0A7R7EKY6_9FIRM</name>
<dbReference type="InterPro" id="IPR029063">
    <property type="entry name" value="SAM-dependent_MTases_sf"/>
</dbReference>
<dbReference type="CDD" id="cd02440">
    <property type="entry name" value="AdoMet_MTases"/>
    <property type="match status" value="1"/>
</dbReference>
<dbReference type="KEGG" id="ahb:bsdtb5_17910"/>
<evidence type="ECO:0000313" key="2">
    <source>
        <dbReference type="EMBL" id="BCN30496.1"/>
    </source>
</evidence>